<evidence type="ECO:0000256" key="2">
    <source>
        <dbReference type="ARBA" id="ARBA00022722"/>
    </source>
</evidence>
<reference evidence="8 9" key="1">
    <citation type="submission" date="2019-04" db="EMBL/GenBank/DDBJ databases">
        <title>Taxonomy of novel Haliea sp. from mangrove soil of West Coast of India.</title>
        <authorList>
            <person name="Verma A."/>
            <person name="Kumar P."/>
            <person name="Krishnamurthi S."/>
        </authorList>
    </citation>
    <scope>NUCLEOTIDE SEQUENCE [LARGE SCALE GENOMIC DNA]</scope>
    <source>
        <strain evidence="8 9">SAOS-164</strain>
    </source>
</reference>
<keyword evidence="2" id="KW-0540">Nuclease</keyword>
<dbReference type="EMBL" id="SRLE01000009">
    <property type="protein sequence ID" value="TGD72842.1"/>
    <property type="molecule type" value="Genomic_DNA"/>
</dbReference>
<dbReference type="PANTHER" id="PTHR30636">
    <property type="entry name" value="UPF0701 PROTEIN YICC"/>
    <property type="match status" value="1"/>
</dbReference>
<accession>A0A4Z0LZM1</accession>
<dbReference type="InterPro" id="IPR013551">
    <property type="entry name" value="YicC-like_C"/>
</dbReference>
<proteinExistence type="inferred from homology"/>
<sequence>MTAFARESVSSGLGLLTVELRTVNHRYLDCSFKLPDELRALEPQLRDRLGQRLNRGKVDCMMRIQPLAGRGRELALNNDALDELLAAVDEVAGRIHTRKPTALEVLQFPGVCGAPEQSEESLQAAASELFATALESLVQHRQREGEKLAALVLERLELLAGQVASTREQVPELRRLQRERVMGRIAELGVDVDQGRLEQELVYLAQKADVDEELDRLDAHVGEVRRALEKGGPCGRRLDFLMQELNREANTLSSKSTSSDTTQSAVELKVLIEQMREQIQNIE</sequence>
<protein>
    <submittedName>
        <fullName evidence="8">YicC family protein</fullName>
    </submittedName>
</protein>
<evidence type="ECO:0000256" key="1">
    <source>
        <dbReference type="ARBA" id="ARBA00001968"/>
    </source>
</evidence>
<feature type="domain" description="Endoribonuclease YicC-like C-terminal" evidence="7">
    <location>
        <begin position="168"/>
        <end position="283"/>
    </location>
</feature>
<comment type="similarity">
    <text evidence="5">Belongs to the YicC/YloC family.</text>
</comment>
<dbReference type="Pfam" id="PF03755">
    <property type="entry name" value="YicC-like_N"/>
    <property type="match status" value="1"/>
</dbReference>
<gene>
    <name evidence="8" type="ORF">E4634_14645</name>
</gene>
<evidence type="ECO:0000256" key="3">
    <source>
        <dbReference type="ARBA" id="ARBA00022759"/>
    </source>
</evidence>
<dbReference type="GO" id="GO:0016787">
    <property type="term" value="F:hydrolase activity"/>
    <property type="evidence" value="ECO:0007669"/>
    <property type="project" value="UniProtKB-KW"/>
</dbReference>
<name>A0A4Z0LZM1_9GAMM</name>
<dbReference type="NCBIfam" id="TIGR00255">
    <property type="entry name" value="YicC/YloC family endoribonuclease"/>
    <property type="match status" value="1"/>
</dbReference>
<dbReference type="GO" id="GO:0004521">
    <property type="term" value="F:RNA endonuclease activity"/>
    <property type="evidence" value="ECO:0007669"/>
    <property type="project" value="InterPro"/>
</dbReference>
<organism evidence="8 9">
    <name type="scientific">Mangrovimicrobium sediminis</name>
    <dbReference type="NCBI Taxonomy" id="2562682"/>
    <lineage>
        <taxon>Bacteria</taxon>
        <taxon>Pseudomonadati</taxon>
        <taxon>Pseudomonadota</taxon>
        <taxon>Gammaproteobacteria</taxon>
        <taxon>Cellvibrionales</taxon>
        <taxon>Halieaceae</taxon>
        <taxon>Mangrovimicrobium</taxon>
    </lineage>
</organism>
<evidence type="ECO:0000259" key="7">
    <source>
        <dbReference type="Pfam" id="PF08340"/>
    </source>
</evidence>
<evidence type="ECO:0000256" key="4">
    <source>
        <dbReference type="ARBA" id="ARBA00022801"/>
    </source>
</evidence>
<evidence type="ECO:0000313" key="8">
    <source>
        <dbReference type="EMBL" id="TGD72842.1"/>
    </source>
</evidence>
<comment type="cofactor">
    <cofactor evidence="1">
        <name>a divalent metal cation</name>
        <dbReference type="ChEBI" id="CHEBI:60240"/>
    </cofactor>
</comment>
<keyword evidence="3" id="KW-0255">Endonuclease</keyword>
<keyword evidence="9" id="KW-1185">Reference proteome</keyword>
<comment type="caution">
    <text evidence="8">The sequence shown here is derived from an EMBL/GenBank/DDBJ whole genome shotgun (WGS) entry which is preliminary data.</text>
</comment>
<keyword evidence="4" id="KW-0378">Hydrolase</keyword>
<evidence type="ECO:0000259" key="6">
    <source>
        <dbReference type="Pfam" id="PF03755"/>
    </source>
</evidence>
<dbReference type="PANTHER" id="PTHR30636:SF3">
    <property type="entry name" value="UPF0701 PROTEIN YICC"/>
    <property type="match status" value="1"/>
</dbReference>
<evidence type="ECO:0000313" key="9">
    <source>
        <dbReference type="Proteomes" id="UP000298050"/>
    </source>
</evidence>
<dbReference type="InterPro" id="IPR013527">
    <property type="entry name" value="YicC-like_N"/>
</dbReference>
<dbReference type="AlphaFoldDB" id="A0A4Z0LZM1"/>
<dbReference type="Pfam" id="PF08340">
    <property type="entry name" value="YicC-like_C"/>
    <property type="match status" value="1"/>
</dbReference>
<feature type="domain" description="Endoribonuclease YicC-like N-terminal" evidence="6">
    <location>
        <begin position="1"/>
        <end position="149"/>
    </location>
</feature>
<dbReference type="Proteomes" id="UP000298050">
    <property type="component" value="Unassembled WGS sequence"/>
</dbReference>
<dbReference type="InterPro" id="IPR005229">
    <property type="entry name" value="YicC/YloC-like"/>
</dbReference>
<dbReference type="OrthoDB" id="9771229at2"/>
<evidence type="ECO:0000256" key="5">
    <source>
        <dbReference type="ARBA" id="ARBA00035648"/>
    </source>
</evidence>